<feature type="signal peptide" evidence="11">
    <location>
        <begin position="1"/>
        <end position="19"/>
    </location>
</feature>
<keyword evidence="5" id="KW-0012">Acyltransferase</keyword>
<feature type="domain" description="N-acetyltransferase" evidence="12">
    <location>
        <begin position="99"/>
        <end position="300"/>
    </location>
</feature>
<dbReference type="Gene3D" id="3.40.630.30">
    <property type="match status" value="1"/>
</dbReference>
<dbReference type="InterPro" id="IPR000182">
    <property type="entry name" value="GNAT_dom"/>
</dbReference>
<dbReference type="GO" id="GO:0007059">
    <property type="term" value="P:chromosome segregation"/>
    <property type="evidence" value="ECO:0007669"/>
    <property type="project" value="UniProtKB-KW"/>
</dbReference>
<sequence length="300" mass="32770">MLRCAVVLLLPLLLQWTRCFFCPIKTRRPVKSACRAGGLINKLRAKGNRAKPELLQVDPALASSALPPGSTAPELKARIHALLEGRPELLERMSTASDLHISAMTPDDAQDLADLQEEWFPKESCRGGAPWCAGLLAHEGVLAFKATLPEDETSAPVGIVVALSNKAAIEEFGGEATVDILRSELTIPKYIPWDSPDRRELGYVLSLGIVGELRRRGLGNALLQRSLAELRSAAKASNTFLGEQKDTALRAVALHLADYNRVARACYEQAGFEMIKEEPDSYAGVGRRTHSSLLYTLFID</sequence>
<dbReference type="PROSITE" id="PS51186">
    <property type="entry name" value="GNAT"/>
    <property type="match status" value="1"/>
</dbReference>
<accession>A0A9P1DVJ6</accession>
<keyword evidence="15" id="KW-1185">Reference proteome</keyword>
<protein>
    <recommendedName>
        <fullName evidence="8">N-alpha-acetyltransferase 60</fullName>
        <ecNumber evidence="7">2.3.1.259</ecNumber>
        <ecNumber evidence="1">2.3.1.48</ecNumber>
    </recommendedName>
</protein>
<dbReference type="EMBL" id="CAMXCT030006621">
    <property type="protein sequence ID" value="CAL4804417.1"/>
    <property type="molecule type" value="Genomic_DNA"/>
</dbReference>
<dbReference type="EC" id="2.3.1.259" evidence="7"/>
<comment type="catalytic activity">
    <reaction evidence="9">
        <text>L-lysyl-[protein] + acetyl-CoA = N(6)-acetyl-L-lysyl-[protein] + CoA + H(+)</text>
        <dbReference type="Rhea" id="RHEA:45948"/>
        <dbReference type="Rhea" id="RHEA-COMP:9752"/>
        <dbReference type="Rhea" id="RHEA-COMP:10731"/>
        <dbReference type="ChEBI" id="CHEBI:15378"/>
        <dbReference type="ChEBI" id="CHEBI:29969"/>
        <dbReference type="ChEBI" id="CHEBI:57287"/>
        <dbReference type="ChEBI" id="CHEBI:57288"/>
        <dbReference type="ChEBI" id="CHEBI:61930"/>
        <dbReference type="EC" id="2.3.1.48"/>
    </reaction>
</comment>
<evidence type="ECO:0000256" key="2">
    <source>
        <dbReference type="ARBA" id="ARBA00022679"/>
    </source>
</evidence>
<dbReference type="AlphaFoldDB" id="A0A9P1DVJ6"/>
<dbReference type="SUPFAM" id="SSF55729">
    <property type="entry name" value="Acyl-CoA N-acyltransferases (Nat)"/>
    <property type="match status" value="1"/>
</dbReference>
<evidence type="ECO:0000256" key="4">
    <source>
        <dbReference type="ARBA" id="ARBA00022853"/>
    </source>
</evidence>
<dbReference type="EC" id="2.3.1.48" evidence="1"/>
<dbReference type="EMBL" id="CAMXCT010006621">
    <property type="protein sequence ID" value="CAI4017105.1"/>
    <property type="molecule type" value="Genomic_DNA"/>
</dbReference>
<proteinExistence type="inferred from homology"/>
<keyword evidence="2" id="KW-0808">Transferase</keyword>
<evidence type="ECO:0000256" key="5">
    <source>
        <dbReference type="ARBA" id="ARBA00023315"/>
    </source>
</evidence>
<comment type="catalytic activity">
    <reaction evidence="10">
        <text>N-terminal L-methionyl-[transmembrane protein] + acetyl-CoA = N-terminal N(alpha)-acetyl-L-methionyl-[transmembrane protein] + CoA + H(+)</text>
        <dbReference type="Rhea" id="RHEA:50604"/>
        <dbReference type="Rhea" id="RHEA-COMP:12745"/>
        <dbReference type="Rhea" id="RHEA-COMP:12746"/>
        <dbReference type="ChEBI" id="CHEBI:15378"/>
        <dbReference type="ChEBI" id="CHEBI:57287"/>
        <dbReference type="ChEBI" id="CHEBI:57288"/>
        <dbReference type="ChEBI" id="CHEBI:64731"/>
        <dbReference type="ChEBI" id="CHEBI:133414"/>
        <dbReference type="EC" id="2.3.1.259"/>
    </reaction>
</comment>
<evidence type="ECO:0000256" key="9">
    <source>
        <dbReference type="ARBA" id="ARBA00048017"/>
    </source>
</evidence>
<dbReference type="PANTHER" id="PTHR14744:SF15">
    <property type="entry name" value="N-ALPHA-ACETYLTRANSFERASE 60"/>
    <property type="match status" value="1"/>
</dbReference>
<dbReference type="GO" id="GO:0004402">
    <property type="term" value="F:histone acetyltransferase activity"/>
    <property type="evidence" value="ECO:0007669"/>
    <property type="project" value="TreeGrafter"/>
</dbReference>
<evidence type="ECO:0000256" key="6">
    <source>
        <dbReference type="ARBA" id="ARBA00025774"/>
    </source>
</evidence>
<dbReference type="InterPro" id="IPR016181">
    <property type="entry name" value="Acyl_CoA_acyltransferase"/>
</dbReference>
<dbReference type="InterPro" id="IPR045141">
    <property type="entry name" value="NAA60-like"/>
</dbReference>
<reference evidence="13" key="1">
    <citation type="submission" date="2022-10" db="EMBL/GenBank/DDBJ databases">
        <authorList>
            <person name="Chen Y."/>
            <person name="Dougan E. K."/>
            <person name="Chan C."/>
            <person name="Rhodes N."/>
            <person name="Thang M."/>
        </authorList>
    </citation>
    <scope>NUCLEOTIDE SEQUENCE</scope>
</reference>
<keyword evidence="4" id="KW-0156">Chromatin regulator</keyword>
<evidence type="ECO:0000256" key="8">
    <source>
        <dbReference type="ARBA" id="ARBA00026144"/>
    </source>
</evidence>
<evidence type="ECO:0000313" key="14">
    <source>
        <dbReference type="EMBL" id="CAL1170480.1"/>
    </source>
</evidence>
<dbReference type="OrthoDB" id="448535at2759"/>
<dbReference type="PANTHER" id="PTHR14744">
    <property type="entry name" value="N-ALPHA-ACETYLTRANSFERASE 60"/>
    <property type="match status" value="1"/>
</dbReference>
<evidence type="ECO:0000313" key="15">
    <source>
        <dbReference type="Proteomes" id="UP001152797"/>
    </source>
</evidence>
<keyword evidence="11" id="KW-0732">Signal</keyword>
<feature type="chain" id="PRO_5043271781" description="N-alpha-acetyltransferase 60" evidence="11">
    <location>
        <begin position="20"/>
        <end position="300"/>
    </location>
</feature>
<dbReference type="GO" id="GO:0000139">
    <property type="term" value="C:Golgi membrane"/>
    <property type="evidence" value="ECO:0007669"/>
    <property type="project" value="TreeGrafter"/>
</dbReference>
<evidence type="ECO:0000256" key="3">
    <source>
        <dbReference type="ARBA" id="ARBA00022829"/>
    </source>
</evidence>
<dbReference type="Proteomes" id="UP001152797">
    <property type="component" value="Unassembled WGS sequence"/>
</dbReference>
<evidence type="ECO:0000256" key="11">
    <source>
        <dbReference type="SAM" id="SignalP"/>
    </source>
</evidence>
<dbReference type="GO" id="GO:0120518">
    <property type="term" value="F:protein N-terminal-methionine acetyltransferase activity"/>
    <property type="evidence" value="ECO:0007669"/>
    <property type="project" value="UniProtKB-EC"/>
</dbReference>
<evidence type="ECO:0000256" key="7">
    <source>
        <dbReference type="ARBA" id="ARBA00026111"/>
    </source>
</evidence>
<evidence type="ECO:0000256" key="1">
    <source>
        <dbReference type="ARBA" id="ARBA00013184"/>
    </source>
</evidence>
<reference evidence="14" key="2">
    <citation type="submission" date="2024-04" db="EMBL/GenBank/DDBJ databases">
        <authorList>
            <person name="Chen Y."/>
            <person name="Shah S."/>
            <person name="Dougan E. K."/>
            <person name="Thang M."/>
            <person name="Chan C."/>
        </authorList>
    </citation>
    <scope>NUCLEOTIDE SEQUENCE [LARGE SCALE GENOMIC DNA]</scope>
</reference>
<gene>
    <name evidence="13" type="ORF">C1SCF055_LOCUS41777</name>
</gene>
<organism evidence="13">
    <name type="scientific">Cladocopium goreaui</name>
    <dbReference type="NCBI Taxonomy" id="2562237"/>
    <lineage>
        <taxon>Eukaryota</taxon>
        <taxon>Sar</taxon>
        <taxon>Alveolata</taxon>
        <taxon>Dinophyceae</taxon>
        <taxon>Suessiales</taxon>
        <taxon>Symbiodiniaceae</taxon>
        <taxon>Cladocopium</taxon>
    </lineage>
</organism>
<evidence type="ECO:0000256" key="10">
    <source>
        <dbReference type="ARBA" id="ARBA00048848"/>
    </source>
</evidence>
<comment type="caution">
    <text evidence="13">The sequence shown here is derived from an EMBL/GenBank/DDBJ whole genome shotgun (WGS) entry which is preliminary data.</text>
</comment>
<comment type="similarity">
    <text evidence="6">Belongs to the acetyltransferase family. NAA60 subfamily.</text>
</comment>
<dbReference type="EMBL" id="CAMXCT020006621">
    <property type="protein sequence ID" value="CAL1170480.1"/>
    <property type="molecule type" value="Genomic_DNA"/>
</dbReference>
<evidence type="ECO:0000259" key="12">
    <source>
        <dbReference type="PROSITE" id="PS51186"/>
    </source>
</evidence>
<name>A0A9P1DVJ6_9DINO</name>
<evidence type="ECO:0000313" key="13">
    <source>
        <dbReference type="EMBL" id="CAI4017105.1"/>
    </source>
</evidence>
<keyword evidence="3" id="KW-0159">Chromosome partition</keyword>